<dbReference type="EMBL" id="OV651825">
    <property type="protein sequence ID" value="CAH1102964.1"/>
    <property type="molecule type" value="Genomic_DNA"/>
</dbReference>
<dbReference type="PANTHER" id="PTHR21137:SF35">
    <property type="entry name" value="ODORANT RECEPTOR 19A-RELATED"/>
    <property type="match status" value="1"/>
</dbReference>
<comment type="subcellular location">
    <subcellularLocation>
        <location evidence="1">Cell membrane</location>
        <topology evidence="1">Multi-pass membrane protein</topology>
    </subcellularLocation>
</comment>
<evidence type="ECO:0000256" key="1">
    <source>
        <dbReference type="ARBA" id="ARBA00004651"/>
    </source>
</evidence>
<protein>
    <submittedName>
        <fullName evidence="11">Uncharacterized protein</fullName>
    </submittedName>
</protein>
<keyword evidence="4 10" id="KW-0812">Transmembrane</keyword>
<keyword evidence="12" id="KW-1185">Reference proteome</keyword>
<dbReference type="Proteomes" id="UP001153636">
    <property type="component" value="Chromosome 13"/>
</dbReference>
<evidence type="ECO:0000256" key="6">
    <source>
        <dbReference type="ARBA" id="ARBA00022989"/>
    </source>
</evidence>
<dbReference type="GO" id="GO:0004984">
    <property type="term" value="F:olfactory receptor activity"/>
    <property type="evidence" value="ECO:0007669"/>
    <property type="project" value="InterPro"/>
</dbReference>
<dbReference type="GO" id="GO:0007165">
    <property type="term" value="P:signal transduction"/>
    <property type="evidence" value="ECO:0007669"/>
    <property type="project" value="UniProtKB-KW"/>
</dbReference>
<evidence type="ECO:0000256" key="5">
    <source>
        <dbReference type="ARBA" id="ARBA00022725"/>
    </source>
</evidence>
<proteinExistence type="predicted"/>
<reference evidence="11" key="1">
    <citation type="submission" date="2022-01" db="EMBL/GenBank/DDBJ databases">
        <authorList>
            <person name="King R."/>
        </authorList>
    </citation>
    <scope>NUCLEOTIDE SEQUENCE</scope>
</reference>
<name>A0A9P0G5M0_9CUCU</name>
<feature type="transmembrane region" description="Helical" evidence="10">
    <location>
        <begin position="89"/>
        <end position="112"/>
    </location>
</feature>
<keyword evidence="9" id="KW-0807">Transducer</keyword>
<evidence type="ECO:0000256" key="9">
    <source>
        <dbReference type="ARBA" id="ARBA00023224"/>
    </source>
</evidence>
<dbReference type="PANTHER" id="PTHR21137">
    <property type="entry name" value="ODORANT RECEPTOR"/>
    <property type="match status" value="1"/>
</dbReference>
<evidence type="ECO:0000313" key="11">
    <source>
        <dbReference type="EMBL" id="CAH1102964.1"/>
    </source>
</evidence>
<keyword evidence="2" id="KW-1003">Cell membrane</keyword>
<keyword evidence="8" id="KW-0675">Receptor</keyword>
<dbReference type="GO" id="GO:0005549">
    <property type="term" value="F:odorant binding"/>
    <property type="evidence" value="ECO:0007669"/>
    <property type="project" value="InterPro"/>
</dbReference>
<dbReference type="InterPro" id="IPR004117">
    <property type="entry name" value="7tm6_olfct_rcpt"/>
</dbReference>
<gene>
    <name evidence="11" type="ORF">PSYICH_LOCUS4015</name>
</gene>
<keyword evidence="6 10" id="KW-1133">Transmembrane helix</keyword>
<dbReference type="Pfam" id="PF02949">
    <property type="entry name" value="7tm_6"/>
    <property type="match status" value="1"/>
</dbReference>
<keyword evidence="7 10" id="KW-0472">Membrane</keyword>
<keyword evidence="5" id="KW-0552">Olfaction</keyword>
<organism evidence="11 12">
    <name type="scientific">Psylliodes chrysocephalus</name>
    <dbReference type="NCBI Taxonomy" id="3402493"/>
    <lineage>
        <taxon>Eukaryota</taxon>
        <taxon>Metazoa</taxon>
        <taxon>Ecdysozoa</taxon>
        <taxon>Arthropoda</taxon>
        <taxon>Hexapoda</taxon>
        <taxon>Insecta</taxon>
        <taxon>Pterygota</taxon>
        <taxon>Neoptera</taxon>
        <taxon>Endopterygota</taxon>
        <taxon>Coleoptera</taxon>
        <taxon>Polyphaga</taxon>
        <taxon>Cucujiformia</taxon>
        <taxon>Chrysomeloidea</taxon>
        <taxon>Chrysomelidae</taxon>
        <taxon>Galerucinae</taxon>
        <taxon>Alticini</taxon>
        <taxon>Psylliodes</taxon>
    </lineage>
</organism>
<evidence type="ECO:0000256" key="2">
    <source>
        <dbReference type="ARBA" id="ARBA00022475"/>
    </source>
</evidence>
<evidence type="ECO:0000256" key="8">
    <source>
        <dbReference type="ARBA" id="ARBA00023170"/>
    </source>
</evidence>
<evidence type="ECO:0000256" key="10">
    <source>
        <dbReference type="SAM" id="Phobius"/>
    </source>
</evidence>
<evidence type="ECO:0000256" key="3">
    <source>
        <dbReference type="ARBA" id="ARBA00022606"/>
    </source>
</evidence>
<evidence type="ECO:0000256" key="7">
    <source>
        <dbReference type="ARBA" id="ARBA00023136"/>
    </source>
</evidence>
<dbReference type="OrthoDB" id="7677057at2759"/>
<sequence>MFPLGKIRILKHIIKNLDKYVLKIKIDYGYDDATATFVTFRECILLHKEIIKYIDDYNLVLSNVSLMDYLQSSLELATIILQINSGNSFYTLFFVATCATCIICRTFIFYWYADQLTLEASDIARALFESNWYEQTKVVKQMVSIMLMRCNREVALYIGPFDKMSLRTFLAVIKGTYSFVAMLHTLS</sequence>
<keyword evidence="3" id="KW-0716">Sensory transduction</keyword>
<accession>A0A9P0G5M0</accession>
<evidence type="ECO:0000313" key="12">
    <source>
        <dbReference type="Proteomes" id="UP001153636"/>
    </source>
</evidence>
<dbReference type="GO" id="GO:0005886">
    <property type="term" value="C:plasma membrane"/>
    <property type="evidence" value="ECO:0007669"/>
    <property type="project" value="UniProtKB-SubCell"/>
</dbReference>
<dbReference type="AlphaFoldDB" id="A0A9P0G5M0"/>
<evidence type="ECO:0000256" key="4">
    <source>
        <dbReference type="ARBA" id="ARBA00022692"/>
    </source>
</evidence>